<evidence type="ECO:0000313" key="2">
    <source>
        <dbReference type="EMBL" id="CZF84590.1"/>
    </source>
</evidence>
<accession>A0A128FDK3</accession>
<organism evidence="2 3">
    <name type="scientific">Grimontia celer</name>
    <dbReference type="NCBI Taxonomy" id="1796497"/>
    <lineage>
        <taxon>Bacteria</taxon>
        <taxon>Pseudomonadati</taxon>
        <taxon>Pseudomonadota</taxon>
        <taxon>Gammaproteobacteria</taxon>
        <taxon>Vibrionales</taxon>
        <taxon>Vibrionaceae</taxon>
        <taxon>Grimontia</taxon>
    </lineage>
</organism>
<proteinExistence type="predicted"/>
<protein>
    <submittedName>
        <fullName evidence="2">Uncharacterized protein</fullName>
    </submittedName>
</protein>
<dbReference type="AlphaFoldDB" id="A0A128FDK3"/>
<feature type="region of interest" description="Disordered" evidence="1">
    <location>
        <begin position="1"/>
        <end position="64"/>
    </location>
</feature>
<dbReference type="Proteomes" id="UP000071641">
    <property type="component" value="Unassembled WGS sequence"/>
</dbReference>
<feature type="compositionally biased region" description="Polar residues" evidence="1">
    <location>
        <begin position="7"/>
        <end position="17"/>
    </location>
</feature>
<evidence type="ECO:0000313" key="3">
    <source>
        <dbReference type="Proteomes" id="UP000071641"/>
    </source>
</evidence>
<reference evidence="3" key="1">
    <citation type="submission" date="2016-02" db="EMBL/GenBank/DDBJ databases">
        <authorList>
            <person name="Rodrigo-Torres Lidia"/>
            <person name="Arahal R.David."/>
        </authorList>
    </citation>
    <scope>NUCLEOTIDE SEQUENCE [LARGE SCALE GENOMIC DNA]</scope>
    <source>
        <strain evidence="3">CECT 9029</strain>
    </source>
</reference>
<evidence type="ECO:0000256" key="1">
    <source>
        <dbReference type="SAM" id="MobiDB-lite"/>
    </source>
</evidence>
<sequence>MDMEIQHFSSSTQQPPISVTPGHLSTEMTGFSDPSHYHIQRMLGEDRRRFDASSNDEWPTSLTS</sequence>
<gene>
    <name evidence="2" type="ORF">GCE9029_04495</name>
</gene>
<keyword evidence="3" id="KW-1185">Reference proteome</keyword>
<dbReference type="OrthoDB" id="5917764at2"/>
<dbReference type="EMBL" id="FIZX01000005">
    <property type="protein sequence ID" value="CZF84590.1"/>
    <property type="molecule type" value="Genomic_DNA"/>
</dbReference>
<name>A0A128FDK3_9GAMM</name>
<feature type="compositionally biased region" description="Polar residues" evidence="1">
    <location>
        <begin position="52"/>
        <end position="64"/>
    </location>
</feature>